<evidence type="ECO:0000313" key="2">
    <source>
        <dbReference type="EMBL" id="MCS5735575.1"/>
    </source>
</evidence>
<evidence type="ECO:0000313" key="3">
    <source>
        <dbReference type="Proteomes" id="UP001165586"/>
    </source>
</evidence>
<keyword evidence="2" id="KW-0328">Glycosyltransferase</keyword>
<dbReference type="Proteomes" id="UP001165586">
    <property type="component" value="Unassembled WGS sequence"/>
</dbReference>
<evidence type="ECO:0000256" key="1">
    <source>
        <dbReference type="ARBA" id="ARBA00021292"/>
    </source>
</evidence>
<proteinExistence type="predicted"/>
<protein>
    <recommendedName>
        <fullName evidence="1">D-inositol 3-phosphate glycosyltransferase</fullName>
    </recommendedName>
</protein>
<dbReference type="Gene3D" id="3.40.50.2000">
    <property type="entry name" value="Glycogen Phosphorylase B"/>
    <property type="match status" value="2"/>
</dbReference>
<dbReference type="RefSeq" id="WP_259540517.1">
    <property type="nucleotide sequence ID" value="NZ_JANLCJ010000007.1"/>
</dbReference>
<dbReference type="InterPro" id="IPR050194">
    <property type="entry name" value="Glycosyltransferase_grp1"/>
</dbReference>
<dbReference type="PANTHER" id="PTHR45947">
    <property type="entry name" value="SULFOQUINOVOSYL TRANSFERASE SQD2"/>
    <property type="match status" value="1"/>
</dbReference>
<dbReference type="PANTHER" id="PTHR45947:SF3">
    <property type="entry name" value="SULFOQUINOVOSYL TRANSFERASE SQD2"/>
    <property type="match status" value="1"/>
</dbReference>
<accession>A0ABT2H6K9</accession>
<dbReference type="EMBL" id="JANLCJ010000007">
    <property type="protein sequence ID" value="MCS5735575.1"/>
    <property type="molecule type" value="Genomic_DNA"/>
</dbReference>
<dbReference type="SUPFAM" id="SSF53756">
    <property type="entry name" value="UDP-Glycosyltransferase/glycogen phosphorylase"/>
    <property type="match status" value="1"/>
</dbReference>
<comment type="caution">
    <text evidence="2">The sequence shown here is derived from an EMBL/GenBank/DDBJ whole genome shotgun (WGS) entry which is preliminary data.</text>
</comment>
<name>A0ABT2H6K9_9MICO</name>
<keyword evidence="3" id="KW-1185">Reference proteome</keyword>
<dbReference type="Pfam" id="PF13692">
    <property type="entry name" value="Glyco_trans_1_4"/>
    <property type="match status" value="1"/>
</dbReference>
<keyword evidence="2" id="KW-0808">Transferase</keyword>
<organism evidence="2 3">
    <name type="scientific">Herbiconiux daphne</name>
    <dbReference type="NCBI Taxonomy" id="2970914"/>
    <lineage>
        <taxon>Bacteria</taxon>
        <taxon>Bacillati</taxon>
        <taxon>Actinomycetota</taxon>
        <taxon>Actinomycetes</taxon>
        <taxon>Micrococcales</taxon>
        <taxon>Microbacteriaceae</taxon>
        <taxon>Herbiconiux</taxon>
    </lineage>
</organism>
<dbReference type="GO" id="GO:0016757">
    <property type="term" value="F:glycosyltransferase activity"/>
    <property type="evidence" value="ECO:0007669"/>
    <property type="project" value="UniProtKB-KW"/>
</dbReference>
<reference evidence="2" key="1">
    <citation type="submission" date="2022-08" db="EMBL/GenBank/DDBJ databases">
        <authorList>
            <person name="Deng Y."/>
            <person name="Han X.-F."/>
            <person name="Zhang Y.-Q."/>
        </authorList>
    </citation>
    <scope>NUCLEOTIDE SEQUENCE</scope>
    <source>
        <strain evidence="2">CPCC 203386</strain>
    </source>
</reference>
<sequence length="368" mass="40592">MAITQPYVPAYRLPLWQGVLDELARNDVECRVFYGGDSEQLAIRARRGDGVVPDWATQVATRTWRPSKRLPKFMYRNLPKPWRDKRTLLVTEMQVSNLNAWKAAATGRPFITIGHGISETTDQNRIATFLEGRLNRLAAHVLTYTERGREHVIESSRTDPSRVSAFRNSTDTRQLEDALRSVVDDDQVAFRTKHGIPVDAQIALYLGAINEHKRVDLLVDAARAVFARDDSWWLVVAGDGPEASKLHALAVESGRVVMLGQVGPEVFSTAATLSVLLVNPGRVGLVAVDALVMHLPILTTSAGDRAPEFEYLREGIDVVEVEPSIDSYADAWVSGIPRADSRSENIPSIASAASVISSAILQQMEGMK</sequence>
<gene>
    <name evidence="2" type="ORF">N1032_17665</name>
</gene>